<protein>
    <recommendedName>
        <fullName evidence="3">RNA helicase</fullName>
        <ecNumber evidence="3">3.6.4.13</ecNumber>
    </recommendedName>
</protein>
<comment type="function">
    <text evidence="11">ATP-dependent RNA helicase required for 60S ribosomal subunit synthesis. Involved in efficient pre-rRNA processing, predominantly at site A3, which is necessary for the normal formation of 25S and 5.8S rRNAs.</text>
</comment>
<gene>
    <name evidence="18" type="ORF">M422DRAFT_783601</name>
</gene>
<dbReference type="PROSITE" id="PS51195">
    <property type="entry name" value="Q_MOTIF"/>
    <property type="match status" value="1"/>
</dbReference>
<dbReference type="OrthoDB" id="196131at2759"/>
<dbReference type="InterPro" id="IPR001650">
    <property type="entry name" value="Helicase_C-like"/>
</dbReference>
<evidence type="ECO:0000259" key="17">
    <source>
        <dbReference type="PROSITE" id="PS51195"/>
    </source>
</evidence>
<dbReference type="PROSITE" id="PS51192">
    <property type="entry name" value="HELICASE_ATP_BIND_1"/>
    <property type="match status" value="1"/>
</dbReference>
<dbReference type="Pfam" id="PF00270">
    <property type="entry name" value="DEAD"/>
    <property type="match status" value="1"/>
</dbReference>
<evidence type="ECO:0000256" key="9">
    <source>
        <dbReference type="ARBA" id="ARBA00022840"/>
    </source>
</evidence>
<name>A0A0C9US82_SPHS4</name>
<dbReference type="AlphaFoldDB" id="A0A0C9US82"/>
<dbReference type="GO" id="GO:0016787">
    <property type="term" value="F:hydrolase activity"/>
    <property type="evidence" value="ECO:0007669"/>
    <property type="project" value="UniProtKB-KW"/>
</dbReference>
<evidence type="ECO:0000313" key="19">
    <source>
        <dbReference type="Proteomes" id="UP000054279"/>
    </source>
</evidence>
<dbReference type="Proteomes" id="UP000054279">
    <property type="component" value="Unassembled WGS sequence"/>
</dbReference>
<dbReference type="SMART" id="SM00487">
    <property type="entry name" value="DEXDc"/>
    <property type="match status" value="1"/>
</dbReference>
<proteinExistence type="inferred from homology"/>
<keyword evidence="19" id="KW-1185">Reference proteome</keyword>
<evidence type="ECO:0000256" key="6">
    <source>
        <dbReference type="ARBA" id="ARBA00022741"/>
    </source>
</evidence>
<dbReference type="InterPro" id="IPR044742">
    <property type="entry name" value="DEAD/DEAH_RhlB"/>
</dbReference>
<feature type="compositionally biased region" description="Basic residues" evidence="14">
    <location>
        <begin position="83"/>
        <end position="94"/>
    </location>
</feature>
<evidence type="ECO:0000256" key="1">
    <source>
        <dbReference type="ARBA" id="ARBA00004604"/>
    </source>
</evidence>
<reference evidence="18 19" key="1">
    <citation type="submission" date="2014-06" db="EMBL/GenBank/DDBJ databases">
        <title>Evolutionary Origins and Diversification of the Mycorrhizal Mutualists.</title>
        <authorList>
            <consortium name="DOE Joint Genome Institute"/>
            <consortium name="Mycorrhizal Genomics Consortium"/>
            <person name="Kohler A."/>
            <person name="Kuo A."/>
            <person name="Nagy L.G."/>
            <person name="Floudas D."/>
            <person name="Copeland A."/>
            <person name="Barry K.W."/>
            <person name="Cichocki N."/>
            <person name="Veneault-Fourrey C."/>
            <person name="LaButti K."/>
            <person name="Lindquist E.A."/>
            <person name="Lipzen A."/>
            <person name="Lundell T."/>
            <person name="Morin E."/>
            <person name="Murat C."/>
            <person name="Riley R."/>
            <person name="Ohm R."/>
            <person name="Sun H."/>
            <person name="Tunlid A."/>
            <person name="Henrissat B."/>
            <person name="Grigoriev I.V."/>
            <person name="Hibbett D.S."/>
            <person name="Martin F."/>
        </authorList>
    </citation>
    <scope>NUCLEOTIDE SEQUENCE [LARGE SCALE GENOMIC DNA]</scope>
    <source>
        <strain evidence="18 19">SS14</strain>
    </source>
</reference>
<feature type="compositionally biased region" description="Basic and acidic residues" evidence="14">
    <location>
        <begin position="21"/>
        <end position="40"/>
    </location>
</feature>
<dbReference type="CDD" id="cd00268">
    <property type="entry name" value="DEADc"/>
    <property type="match status" value="1"/>
</dbReference>
<evidence type="ECO:0000256" key="8">
    <source>
        <dbReference type="ARBA" id="ARBA00022806"/>
    </source>
</evidence>
<keyword evidence="5" id="KW-0698">rRNA processing</keyword>
<dbReference type="Pfam" id="PF00271">
    <property type="entry name" value="Helicase_C"/>
    <property type="match status" value="1"/>
</dbReference>
<dbReference type="InterPro" id="IPR014014">
    <property type="entry name" value="RNA_helicase_DEAD_Q_motif"/>
</dbReference>
<evidence type="ECO:0000256" key="11">
    <source>
        <dbReference type="ARBA" id="ARBA00037449"/>
    </source>
</evidence>
<feature type="domain" description="Helicase C-terminal" evidence="16">
    <location>
        <begin position="416"/>
        <end position="571"/>
    </location>
</feature>
<feature type="domain" description="Helicase ATP-binding" evidence="15">
    <location>
        <begin position="193"/>
        <end position="383"/>
    </location>
</feature>
<dbReference type="EMBL" id="KN837232">
    <property type="protein sequence ID" value="KIJ32062.1"/>
    <property type="molecule type" value="Genomic_DNA"/>
</dbReference>
<dbReference type="SMART" id="SM00490">
    <property type="entry name" value="HELICc"/>
    <property type="match status" value="1"/>
</dbReference>
<evidence type="ECO:0000256" key="10">
    <source>
        <dbReference type="ARBA" id="ARBA00023242"/>
    </source>
</evidence>
<dbReference type="Gene3D" id="3.40.50.300">
    <property type="entry name" value="P-loop containing nucleotide triphosphate hydrolases"/>
    <property type="match status" value="2"/>
</dbReference>
<dbReference type="HOGENOM" id="CLU_003041_1_5_1"/>
<evidence type="ECO:0000256" key="7">
    <source>
        <dbReference type="ARBA" id="ARBA00022801"/>
    </source>
</evidence>
<sequence length="594" mass="65660">MSVETALATEVKEKKSKKSKSKENADPKEASLDRSRKADDLEANEEALAKKERKRLRKLAKEKAKSEGEKEATGDVDDEEKKKEKKDKKDKKRKREEEAAVDGEDSKKEKKEKKRKREEKRDSSNPTPVASAPSSSDVSAFLAEHRIKIHTPEGHPSSSAILTFDQLPVQSQLRDALVNQGFKTPTPIQSCAWPALLDGKDVVGVAETGSGKTLAFGVPALSKLLAKGLPTDKESKSNTSTNVTTLVVAPTRELAMQTYDTLEALGRQWGIGCLCVYGGVDKDPQRKELQGRGPKKGALRIVVGTPGRLLDFAEEGCLDLSGVTYLILDEADRMLDRGFENDIRRIIEKTADSSRRQTVMFSATWPESVRRLASTFQRNPVRITVGNEDLTANGRVEQVVEVFDDTRSKDPRLLGHLRKLLPKTDKSGTSRVLVFALYKAEASRLTQTLERNGYSVSSLHGDLSQAARTAALDDFKTARKRVMVATDVAARGLDIPEVEMVINYTFPLTIEDYIHRIGRTGRGGRSGKSVTFFTGENHERALAGELAKVLRESGFACEDLKKFPMTIKKKEHSSYGAFYKDTSSAGVGKKIKFT</sequence>
<dbReference type="PANTHER" id="PTHR47958">
    <property type="entry name" value="ATP-DEPENDENT RNA HELICASE DBP3"/>
    <property type="match status" value="1"/>
</dbReference>
<evidence type="ECO:0000256" key="4">
    <source>
        <dbReference type="ARBA" id="ARBA00022517"/>
    </source>
</evidence>
<dbReference type="InterPro" id="IPR014001">
    <property type="entry name" value="Helicase_ATP-bd"/>
</dbReference>
<dbReference type="GO" id="GO:0005524">
    <property type="term" value="F:ATP binding"/>
    <property type="evidence" value="ECO:0007669"/>
    <property type="project" value="UniProtKB-KW"/>
</dbReference>
<organism evidence="18 19">
    <name type="scientific">Sphaerobolus stellatus (strain SS14)</name>
    <dbReference type="NCBI Taxonomy" id="990650"/>
    <lineage>
        <taxon>Eukaryota</taxon>
        <taxon>Fungi</taxon>
        <taxon>Dikarya</taxon>
        <taxon>Basidiomycota</taxon>
        <taxon>Agaricomycotina</taxon>
        <taxon>Agaricomycetes</taxon>
        <taxon>Phallomycetidae</taxon>
        <taxon>Geastrales</taxon>
        <taxon>Sphaerobolaceae</taxon>
        <taxon>Sphaerobolus</taxon>
    </lineage>
</organism>
<dbReference type="CDD" id="cd18787">
    <property type="entry name" value="SF2_C_DEAD"/>
    <property type="match status" value="1"/>
</dbReference>
<evidence type="ECO:0000256" key="5">
    <source>
        <dbReference type="ARBA" id="ARBA00022552"/>
    </source>
</evidence>
<evidence type="ECO:0000259" key="16">
    <source>
        <dbReference type="PROSITE" id="PS51194"/>
    </source>
</evidence>
<keyword evidence="9 13" id="KW-0067">ATP-binding</keyword>
<dbReference type="EC" id="3.6.4.13" evidence="3"/>
<comment type="similarity">
    <text evidence="2">Belongs to the DEAD box helicase family. DDX5/DBP2 subfamily.</text>
</comment>
<dbReference type="PROSITE" id="PS51194">
    <property type="entry name" value="HELICASE_CTER"/>
    <property type="match status" value="1"/>
</dbReference>
<feature type="domain" description="DEAD-box RNA helicase Q" evidence="17">
    <location>
        <begin position="162"/>
        <end position="190"/>
    </location>
</feature>
<evidence type="ECO:0000256" key="13">
    <source>
        <dbReference type="RuleBase" id="RU000492"/>
    </source>
</evidence>
<feature type="short sequence motif" description="Q motif" evidence="12">
    <location>
        <begin position="162"/>
        <end position="190"/>
    </location>
</feature>
<evidence type="ECO:0000256" key="14">
    <source>
        <dbReference type="SAM" id="MobiDB-lite"/>
    </source>
</evidence>
<keyword evidence="7 13" id="KW-0378">Hydrolase</keyword>
<evidence type="ECO:0000256" key="3">
    <source>
        <dbReference type="ARBA" id="ARBA00012552"/>
    </source>
</evidence>
<dbReference type="InterPro" id="IPR000629">
    <property type="entry name" value="RNA-helicase_DEAD-box_CS"/>
</dbReference>
<feature type="compositionally biased region" description="Low complexity" evidence="14">
    <location>
        <begin position="124"/>
        <end position="138"/>
    </location>
</feature>
<evidence type="ECO:0000256" key="2">
    <source>
        <dbReference type="ARBA" id="ARBA00009334"/>
    </source>
</evidence>
<evidence type="ECO:0000313" key="18">
    <source>
        <dbReference type="EMBL" id="KIJ32062.1"/>
    </source>
</evidence>
<evidence type="ECO:0000256" key="12">
    <source>
        <dbReference type="PROSITE-ProRule" id="PRU00552"/>
    </source>
</evidence>
<dbReference type="SUPFAM" id="SSF52540">
    <property type="entry name" value="P-loop containing nucleoside triphosphate hydrolases"/>
    <property type="match status" value="1"/>
</dbReference>
<dbReference type="InterPro" id="IPR011545">
    <property type="entry name" value="DEAD/DEAH_box_helicase_dom"/>
</dbReference>
<keyword evidence="4" id="KW-0690">Ribosome biogenesis</keyword>
<keyword evidence="6 13" id="KW-0547">Nucleotide-binding</keyword>
<dbReference type="InterPro" id="IPR027417">
    <property type="entry name" value="P-loop_NTPase"/>
</dbReference>
<accession>A0A0C9US82</accession>
<dbReference type="PROSITE" id="PS00039">
    <property type="entry name" value="DEAD_ATP_HELICASE"/>
    <property type="match status" value="1"/>
</dbReference>
<dbReference type="GO" id="GO:0003724">
    <property type="term" value="F:RNA helicase activity"/>
    <property type="evidence" value="ECO:0007669"/>
    <property type="project" value="UniProtKB-EC"/>
</dbReference>
<feature type="compositionally biased region" description="Basic and acidic residues" evidence="14">
    <location>
        <begin position="59"/>
        <end position="73"/>
    </location>
</feature>
<comment type="subcellular location">
    <subcellularLocation>
        <location evidence="1">Nucleus</location>
        <location evidence="1">Nucleolus</location>
    </subcellularLocation>
</comment>
<keyword evidence="10" id="KW-0539">Nucleus</keyword>
<dbReference type="GO" id="GO:0003676">
    <property type="term" value="F:nucleic acid binding"/>
    <property type="evidence" value="ECO:0007669"/>
    <property type="project" value="InterPro"/>
</dbReference>
<evidence type="ECO:0000259" key="15">
    <source>
        <dbReference type="PROSITE" id="PS51192"/>
    </source>
</evidence>
<feature type="region of interest" description="Disordered" evidence="14">
    <location>
        <begin position="1"/>
        <end position="138"/>
    </location>
</feature>
<keyword evidence="8 13" id="KW-0347">Helicase</keyword>